<dbReference type="EMBL" id="JBHTJH010000017">
    <property type="protein sequence ID" value="MFD0863416.1"/>
    <property type="molecule type" value="Genomic_DNA"/>
</dbReference>
<evidence type="ECO:0000313" key="3">
    <source>
        <dbReference type="Proteomes" id="UP001596978"/>
    </source>
</evidence>
<dbReference type="Proteomes" id="UP001596978">
    <property type="component" value="Unassembled WGS sequence"/>
</dbReference>
<name>A0ABW3D349_9FLAO</name>
<reference evidence="3" key="1">
    <citation type="journal article" date="2019" name="Int. J. Syst. Evol. Microbiol.">
        <title>The Global Catalogue of Microorganisms (GCM) 10K type strain sequencing project: providing services to taxonomists for standard genome sequencing and annotation.</title>
        <authorList>
            <consortium name="The Broad Institute Genomics Platform"/>
            <consortium name="The Broad Institute Genome Sequencing Center for Infectious Disease"/>
            <person name="Wu L."/>
            <person name="Ma J."/>
        </authorList>
    </citation>
    <scope>NUCLEOTIDE SEQUENCE [LARGE SCALE GENOMIC DNA]</scope>
    <source>
        <strain evidence="3">CCUG 62952</strain>
    </source>
</reference>
<dbReference type="RefSeq" id="WP_386409438.1">
    <property type="nucleotide sequence ID" value="NZ_JBHTJH010000017.1"/>
</dbReference>
<organism evidence="2 3">
    <name type="scientific">Sungkyunkwania multivorans</name>
    <dbReference type="NCBI Taxonomy" id="1173618"/>
    <lineage>
        <taxon>Bacteria</taxon>
        <taxon>Pseudomonadati</taxon>
        <taxon>Bacteroidota</taxon>
        <taxon>Flavobacteriia</taxon>
        <taxon>Flavobacteriales</taxon>
        <taxon>Flavobacteriaceae</taxon>
        <taxon>Sungkyunkwania</taxon>
    </lineage>
</organism>
<comment type="caution">
    <text evidence="2">The sequence shown here is derived from an EMBL/GenBank/DDBJ whole genome shotgun (WGS) entry which is preliminary data.</text>
</comment>
<keyword evidence="1" id="KW-0472">Membrane</keyword>
<accession>A0ABW3D349</accession>
<sequence length="282" mass="32474">MRTNSRDRNQRILIGILAISVISLVVVSYLNHRVSNDKESFLESERRILEQDLKKMADAYDSLKINASGFSEQLSENKIRIDRLLDSVKTSESNYSLLIEYRRKLRGLRNENKRLLQLADSLSVVNKGLTRKIQEQNEVLNGRTKIVKEEPKAADISVVIDQLQVRTLRLRDGKLLANDMADKANRLLISFNLKANGFSDQEHLNNLYVQVLDPKNKVIGERQAIVRGDERLFYTKNSEIVWDDPSSAKAINLAIKDLEKGQYFVNIFHDFKLIGSTRFELR</sequence>
<proteinExistence type="predicted"/>
<gene>
    <name evidence="2" type="ORF">ACFQ1M_14470</name>
</gene>
<feature type="transmembrane region" description="Helical" evidence="1">
    <location>
        <begin position="12"/>
        <end position="30"/>
    </location>
</feature>
<protein>
    <submittedName>
        <fullName evidence="2">Uncharacterized protein</fullName>
    </submittedName>
</protein>
<evidence type="ECO:0000256" key="1">
    <source>
        <dbReference type="SAM" id="Phobius"/>
    </source>
</evidence>
<evidence type="ECO:0000313" key="2">
    <source>
        <dbReference type="EMBL" id="MFD0863416.1"/>
    </source>
</evidence>
<keyword evidence="1" id="KW-0812">Transmembrane</keyword>
<keyword evidence="1" id="KW-1133">Transmembrane helix</keyword>
<keyword evidence="3" id="KW-1185">Reference proteome</keyword>